<evidence type="ECO:0000256" key="1">
    <source>
        <dbReference type="SAM" id="MobiDB-lite"/>
    </source>
</evidence>
<protein>
    <recommendedName>
        <fullName evidence="4">Aflatoxin regulatory protein domain-containing protein</fullName>
    </recommendedName>
</protein>
<dbReference type="Proteomes" id="UP000319160">
    <property type="component" value="Unassembled WGS sequence"/>
</dbReference>
<feature type="compositionally biased region" description="Low complexity" evidence="1">
    <location>
        <begin position="54"/>
        <end position="65"/>
    </location>
</feature>
<reference evidence="3" key="1">
    <citation type="submission" date="2019-06" db="EMBL/GenBank/DDBJ databases">
        <title>Draft genome sequence of the griseofulvin-producing fungus Xylaria cubensis strain G536.</title>
        <authorList>
            <person name="Mead M.E."/>
            <person name="Raja H.A."/>
            <person name="Steenwyk J.L."/>
            <person name="Knowles S.L."/>
            <person name="Oberlies N.H."/>
            <person name="Rokas A."/>
        </authorList>
    </citation>
    <scope>NUCLEOTIDE SEQUENCE [LARGE SCALE GENOMIC DNA]</scope>
    <source>
        <strain evidence="3">G536</strain>
    </source>
</reference>
<dbReference type="EMBL" id="VFLP01000033">
    <property type="protein sequence ID" value="TRX92879.1"/>
    <property type="molecule type" value="Genomic_DNA"/>
</dbReference>
<evidence type="ECO:0000313" key="3">
    <source>
        <dbReference type="Proteomes" id="UP000319160"/>
    </source>
</evidence>
<keyword evidence="3" id="KW-1185">Reference proteome</keyword>
<name>A0A553HY66_9PEZI</name>
<dbReference type="AlphaFoldDB" id="A0A553HY66"/>
<evidence type="ECO:0000313" key="2">
    <source>
        <dbReference type="EMBL" id="TRX92879.1"/>
    </source>
</evidence>
<gene>
    <name evidence="2" type="ORF">FHL15_006285</name>
</gene>
<organism evidence="2 3">
    <name type="scientific">Xylaria flabelliformis</name>
    <dbReference type="NCBI Taxonomy" id="2512241"/>
    <lineage>
        <taxon>Eukaryota</taxon>
        <taxon>Fungi</taxon>
        <taxon>Dikarya</taxon>
        <taxon>Ascomycota</taxon>
        <taxon>Pezizomycotina</taxon>
        <taxon>Sordariomycetes</taxon>
        <taxon>Xylariomycetidae</taxon>
        <taxon>Xylariales</taxon>
        <taxon>Xylariaceae</taxon>
        <taxon>Xylaria</taxon>
    </lineage>
</organism>
<comment type="caution">
    <text evidence="2">The sequence shown here is derived from an EMBL/GenBank/DDBJ whole genome shotgun (WGS) entry which is preliminary data.</text>
</comment>
<evidence type="ECO:0008006" key="4">
    <source>
        <dbReference type="Google" id="ProtNLM"/>
    </source>
</evidence>
<sequence>MLGHHQGFTQPPPSSLSSSSSTAAAAAAVTLCDCEYESLRLANLCKHYAPITAPQSVPSPSLSSSMTTEGEGQRPATTADNKTATTPGSPAFLSATLTIACDLVQHWGAINGCPNVDSHISAHTLCTMTDAVGLVLRGHELAIEAANKSKSSSHHHHPQSHESAPRAAGTGYQATIGRLELEPSEAAIVAREALKHSIVRLAAMLQDIAEEAALMAQRNSQIDHPLRDRDVRGLTTRLFVTLASVDVDE</sequence>
<feature type="region of interest" description="Disordered" evidence="1">
    <location>
        <begin position="54"/>
        <end position="87"/>
    </location>
</feature>
<feature type="region of interest" description="Disordered" evidence="1">
    <location>
        <begin position="146"/>
        <end position="168"/>
    </location>
</feature>
<accession>A0A553HY66</accession>
<proteinExistence type="predicted"/>
<feature type="compositionally biased region" description="Polar residues" evidence="1">
    <location>
        <begin position="66"/>
        <end position="87"/>
    </location>
</feature>
<dbReference type="OrthoDB" id="4360875at2759"/>